<dbReference type="GO" id="GO:0016705">
    <property type="term" value="F:oxidoreductase activity, acting on paired donors, with incorporation or reduction of molecular oxygen"/>
    <property type="evidence" value="ECO:0007669"/>
    <property type="project" value="InterPro"/>
</dbReference>
<name>A0A1H2JHM2_9ACTN</name>
<protein>
    <submittedName>
        <fullName evidence="8">Flavin-dependent oxidoreductase, luciferase family (Includes alkanesulfonate monooxygenase SsuD and methylene tetrahydromethanopterin reductase)</fullName>
    </submittedName>
</protein>
<proteinExistence type="inferred from homology"/>
<evidence type="ECO:0000313" key="9">
    <source>
        <dbReference type="Proteomes" id="UP000183180"/>
    </source>
</evidence>
<keyword evidence="4 8" id="KW-0503">Monooxygenase</keyword>
<feature type="binding site" evidence="6">
    <location>
        <position position="56"/>
    </location>
    <ligand>
        <name>FMN</name>
        <dbReference type="ChEBI" id="CHEBI:58210"/>
    </ligand>
</feature>
<evidence type="ECO:0000256" key="6">
    <source>
        <dbReference type="PIRSR" id="PIRSR000337-1"/>
    </source>
</evidence>
<reference evidence="8 9" key="1">
    <citation type="submission" date="2016-10" db="EMBL/GenBank/DDBJ databases">
        <authorList>
            <person name="de Groot N.N."/>
        </authorList>
    </citation>
    <scope>NUCLEOTIDE SEQUENCE [LARGE SCALE GENOMIC DNA]</scope>
    <source>
        <strain evidence="8 9">DSM 44215</strain>
    </source>
</reference>
<organism evidence="8 9">
    <name type="scientific">Gordonia westfalica</name>
    <dbReference type="NCBI Taxonomy" id="158898"/>
    <lineage>
        <taxon>Bacteria</taxon>
        <taxon>Bacillati</taxon>
        <taxon>Actinomycetota</taxon>
        <taxon>Actinomycetes</taxon>
        <taxon>Mycobacteriales</taxon>
        <taxon>Gordoniaceae</taxon>
        <taxon>Gordonia</taxon>
    </lineage>
</organism>
<evidence type="ECO:0000256" key="2">
    <source>
        <dbReference type="ARBA" id="ARBA00022643"/>
    </source>
</evidence>
<dbReference type="STRING" id="158898.SAMN04488548_1342117"/>
<dbReference type="Gene3D" id="3.20.20.30">
    <property type="entry name" value="Luciferase-like domain"/>
    <property type="match status" value="1"/>
</dbReference>
<dbReference type="AlphaFoldDB" id="A0A1H2JHM2"/>
<comment type="similarity">
    <text evidence="5">Belongs to the NtaA/SnaA/DszA monooxygenase family.</text>
</comment>
<evidence type="ECO:0000256" key="5">
    <source>
        <dbReference type="ARBA" id="ARBA00033748"/>
    </source>
</evidence>
<gene>
    <name evidence="8" type="ORF">SAMN04488548_1342117</name>
</gene>
<keyword evidence="1 6" id="KW-0285">Flavoprotein</keyword>
<evidence type="ECO:0000259" key="7">
    <source>
        <dbReference type="Pfam" id="PF00296"/>
    </source>
</evidence>
<accession>A0A1H2JHM2</accession>
<dbReference type="PIRSF" id="PIRSF000337">
    <property type="entry name" value="NTA_MOA"/>
    <property type="match status" value="1"/>
</dbReference>
<evidence type="ECO:0000256" key="4">
    <source>
        <dbReference type="ARBA" id="ARBA00023033"/>
    </source>
</evidence>
<dbReference type="Proteomes" id="UP000183180">
    <property type="component" value="Unassembled WGS sequence"/>
</dbReference>
<dbReference type="PANTHER" id="PTHR30011:SF16">
    <property type="entry name" value="C2H2 FINGER DOMAIN TRANSCRIPTION FACTOR (EUROFUNG)-RELATED"/>
    <property type="match status" value="1"/>
</dbReference>
<dbReference type="InterPro" id="IPR036661">
    <property type="entry name" value="Luciferase-like_sf"/>
</dbReference>
<evidence type="ECO:0000256" key="3">
    <source>
        <dbReference type="ARBA" id="ARBA00023002"/>
    </source>
</evidence>
<dbReference type="PANTHER" id="PTHR30011">
    <property type="entry name" value="ALKANESULFONATE MONOOXYGENASE-RELATED"/>
    <property type="match status" value="1"/>
</dbReference>
<dbReference type="SUPFAM" id="SSF51679">
    <property type="entry name" value="Bacterial luciferase-like"/>
    <property type="match status" value="1"/>
</dbReference>
<dbReference type="InterPro" id="IPR016215">
    <property type="entry name" value="NTA_MOA"/>
</dbReference>
<evidence type="ECO:0000256" key="1">
    <source>
        <dbReference type="ARBA" id="ARBA00022630"/>
    </source>
</evidence>
<dbReference type="Pfam" id="PF00296">
    <property type="entry name" value="Bac_luciferase"/>
    <property type="match status" value="1"/>
</dbReference>
<dbReference type="RefSeq" id="WP_074850484.1">
    <property type="nucleotide sequence ID" value="NZ_FNLM01000034.1"/>
</dbReference>
<dbReference type="InterPro" id="IPR011251">
    <property type="entry name" value="Luciferase-like_dom"/>
</dbReference>
<dbReference type="InterPro" id="IPR051260">
    <property type="entry name" value="Diverse_substr_monoxygenases"/>
</dbReference>
<sequence>MSDPLHVAVALDQTGSHPGSWRAPGARPDALTTATYWRSLIADAEAGLPDLVTFTDAFELHPGRARTDRAVGRLDSLLLASRLAPATRHIGLLPTATATHTEPFHVSKAIATLDYVSSGRAGVVLRTTPDPDEAALFGRRRFPDDPAVLGELAAEASDFATVLRLLWDSWEDDAEIRDVATGRFVDREKLHYIDFRGMQFSVRGPSITPRPPQGQPIIATAAAHAADLPVIGRVADLGFIAPRDADDAARAVAAITKAHNAAERSPDDPVLVLVDLFVVLGESRRGADERLAQLDEWAGTSFTPDIVPVVGTAADLADEIEQWLSVDGIRGVRLHPAVLPDDLHSITRAVVPELQRRNLFRNHYDDRSLRERFGLPRPLNRFTTGKAGVA</sequence>
<dbReference type="GO" id="GO:0004497">
    <property type="term" value="F:monooxygenase activity"/>
    <property type="evidence" value="ECO:0007669"/>
    <property type="project" value="UniProtKB-KW"/>
</dbReference>
<feature type="binding site" evidence="6">
    <location>
        <position position="95"/>
    </location>
    <ligand>
        <name>FMN</name>
        <dbReference type="ChEBI" id="CHEBI:58210"/>
    </ligand>
</feature>
<feature type="domain" description="Luciferase-like" evidence="7">
    <location>
        <begin position="68"/>
        <end position="323"/>
    </location>
</feature>
<dbReference type="OrthoDB" id="4437611at2"/>
<dbReference type="EMBL" id="FNLM01000034">
    <property type="protein sequence ID" value="SDU55666.1"/>
    <property type="molecule type" value="Genomic_DNA"/>
</dbReference>
<keyword evidence="2 6" id="KW-0288">FMN</keyword>
<keyword evidence="3" id="KW-0560">Oxidoreductase</keyword>
<evidence type="ECO:0000313" key="8">
    <source>
        <dbReference type="EMBL" id="SDU55666.1"/>
    </source>
</evidence>